<evidence type="ECO:0000313" key="1">
    <source>
        <dbReference type="EMBL" id="OTG13781.1"/>
    </source>
</evidence>
<gene>
    <name evidence="1" type="ORF">HannXRQ_Chr09g0242051</name>
</gene>
<organism evidence="1 2">
    <name type="scientific">Helianthus annuus</name>
    <name type="common">Common sunflower</name>
    <dbReference type="NCBI Taxonomy" id="4232"/>
    <lineage>
        <taxon>Eukaryota</taxon>
        <taxon>Viridiplantae</taxon>
        <taxon>Streptophyta</taxon>
        <taxon>Embryophyta</taxon>
        <taxon>Tracheophyta</taxon>
        <taxon>Spermatophyta</taxon>
        <taxon>Magnoliopsida</taxon>
        <taxon>eudicotyledons</taxon>
        <taxon>Gunneridae</taxon>
        <taxon>Pentapetalae</taxon>
        <taxon>asterids</taxon>
        <taxon>campanulids</taxon>
        <taxon>Asterales</taxon>
        <taxon>Asteraceae</taxon>
        <taxon>Asteroideae</taxon>
        <taxon>Heliantheae alliance</taxon>
        <taxon>Heliantheae</taxon>
        <taxon>Helianthus</taxon>
    </lineage>
</organism>
<evidence type="ECO:0000313" key="2">
    <source>
        <dbReference type="Proteomes" id="UP000215914"/>
    </source>
</evidence>
<protein>
    <submittedName>
        <fullName evidence="1">Uncharacterized protein</fullName>
    </submittedName>
</protein>
<dbReference type="Proteomes" id="UP000215914">
    <property type="component" value="Chromosome 9"/>
</dbReference>
<dbReference type="InParanoid" id="A0A251TUY2"/>
<keyword evidence="2" id="KW-1185">Reference proteome</keyword>
<accession>A0A251TUY2</accession>
<dbReference type="EMBL" id="CM007898">
    <property type="protein sequence ID" value="OTG13781.1"/>
    <property type="molecule type" value="Genomic_DNA"/>
</dbReference>
<sequence length="88" mass="10063">MEDCKRICKRICERRTRYRTTPPHHATPSLYASICDATPKPCVASHPDTQTLFFNGGLMKLISDASWVLIQEFMDKHAIDYVALYSLS</sequence>
<dbReference type="AlphaFoldDB" id="A0A251TUY2"/>
<name>A0A251TUY2_HELAN</name>
<proteinExistence type="predicted"/>
<reference evidence="2" key="1">
    <citation type="journal article" date="2017" name="Nature">
        <title>The sunflower genome provides insights into oil metabolism, flowering and Asterid evolution.</title>
        <authorList>
            <person name="Badouin H."/>
            <person name="Gouzy J."/>
            <person name="Grassa C.J."/>
            <person name="Murat F."/>
            <person name="Staton S.E."/>
            <person name="Cottret L."/>
            <person name="Lelandais-Briere C."/>
            <person name="Owens G.L."/>
            <person name="Carrere S."/>
            <person name="Mayjonade B."/>
            <person name="Legrand L."/>
            <person name="Gill N."/>
            <person name="Kane N.C."/>
            <person name="Bowers J.E."/>
            <person name="Hubner S."/>
            <person name="Bellec A."/>
            <person name="Berard A."/>
            <person name="Berges H."/>
            <person name="Blanchet N."/>
            <person name="Boniface M.C."/>
            <person name="Brunel D."/>
            <person name="Catrice O."/>
            <person name="Chaidir N."/>
            <person name="Claudel C."/>
            <person name="Donnadieu C."/>
            <person name="Faraut T."/>
            <person name="Fievet G."/>
            <person name="Helmstetter N."/>
            <person name="King M."/>
            <person name="Knapp S.J."/>
            <person name="Lai Z."/>
            <person name="Le Paslier M.C."/>
            <person name="Lippi Y."/>
            <person name="Lorenzon L."/>
            <person name="Mandel J.R."/>
            <person name="Marage G."/>
            <person name="Marchand G."/>
            <person name="Marquand E."/>
            <person name="Bret-Mestries E."/>
            <person name="Morien E."/>
            <person name="Nambeesan S."/>
            <person name="Nguyen T."/>
            <person name="Pegot-Espagnet P."/>
            <person name="Pouilly N."/>
            <person name="Raftis F."/>
            <person name="Sallet E."/>
            <person name="Schiex T."/>
            <person name="Thomas J."/>
            <person name="Vandecasteele C."/>
            <person name="Vares D."/>
            <person name="Vear F."/>
            <person name="Vautrin S."/>
            <person name="Crespi M."/>
            <person name="Mangin B."/>
            <person name="Burke J.M."/>
            <person name="Salse J."/>
            <person name="Munos S."/>
            <person name="Vincourt P."/>
            <person name="Rieseberg L.H."/>
            <person name="Langlade N.B."/>
        </authorList>
    </citation>
    <scope>NUCLEOTIDE SEQUENCE [LARGE SCALE GENOMIC DNA]</scope>
    <source>
        <strain evidence="2">cv. SF193</strain>
    </source>
</reference>